<feature type="domain" description="RNase H type-1" evidence="1">
    <location>
        <begin position="151"/>
        <end position="263"/>
    </location>
</feature>
<evidence type="ECO:0000313" key="2">
    <source>
        <dbReference type="EnsemblPlants" id="AUR62021059-RA:cds"/>
    </source>
</evidence>
<evidence type="ECO:0000259" key="1">
    <source>
        <dbReference type="Pfam" id="PF13456"/>
    </source>
</evidence>
<organism evidence="2 3">
    <name type="scientific">Chenopodium quinoa</name>
    <name type="common">Quinoa</name>
    <dbReference type="NCBI Taxonomy" id="63459"/>
    <lineage>
        <taxon>Eukaryota</taxon>
        <taxon>Viridiplantae</taxon>
        <taxon>Streptophyta</taxon>
        <taxon>Embryophyta</taxon>
        <taxon>Tracheophyta</taxon>
        <taxon>Spermatophyta</taxon>
        <taxon>Magnoliopsida</taxon>
        <taxon>eudicotyledons</taxon>
        <taxon>Gunneridae</taxon>
        <taxon>Pentapetalae</taxon>
        <taxon>Caryophyllales</taxon>
        <taxon>Chenopodiaceae</taxon>
        <taxon>Chenopodioideae</taxon>
        <taxon>Atripliceae</taxon>
        <taxon>Chenopodium</taxon>
    </lineage>
</organism>
<dbReference type="InterPro" id="IPR002156">
    <property type="entry name" value="RNaseH_domain"/>
</dbReference>
<dbReference type="GO" id="GO:0003676">
    <property type="term" value="F:nucleic acid binding"/>
    <property type="evidence" value="ECO:0007669"/>
    <property type="project" value="InterPro"/>
</dbReference>
<dbReference type="PANTHER" id="PTHR47723:SF19">
    <property type="entry name" value="POLYNUCLEOTIDYL TRANSFERASE, RIBONUCLEASE H-LIKE SUPERFAMILY PROTEIN"/>
    <property type="match status" value="1"/>
</dbReference>
<dbReference type="InterPro" id="IPR036397">
    <property type="entry name" value="RNaseH_sf"/>
</dbReference>
<reference evidence="2" key="1">
    <citation type="journal article" date="2017" name="Nature">
        <title>The genome of Chenopodium quinoa.</title>
        <authorList>
            <person name="Jarvis D.E."/>
            <person name="Ho Y.S."/>
            <person name="Lightfoot D.J."/>
            <person name="Schmoeckel S.M."/>
            <person name="Li B."/>
            <person name="Borm T.J.A."/>
            <person name="Ohyanagi H."/>
            <person name="Mineta K."/>
            <person name="Michell C.T."/>
            <person name="Saber N."/>
            <person name="Kharbatia N.M."/>
            <person name="Rupper R.R."/>
            <person name="Sharp A.R."/>
            <person name="Dally N."/>
            <person name="Boughton B.A."/>
            <person name="Woo Y.H."/>
            <person name="Gao G."/>
            <person name="Schijlen E.G.W.M."/>
            <person name="Guo X."/>
            <person name="Momin A.A."/>
            <person name="Negrao S."/>
            <person name="Al-Babili S."/>
            <person name="Gehring C."/>
            <person name="Roessner U."/>
            <person name="Jung C."/>
            <person name="Murphy K."/>
            <person name="Arold S.T."/>
            <person name="Gojobori T."/>
            <person name="van der Linden C.G."/>
            <person name="van Loo E.N."/>
            <person name="Jellen E.N."/>
            <person name="Maughan P.J."/>
            <person name="Tester M."/>
        </authorList>
    </citation>
    <scope>NUCLEOTIDE SEQUENCE [LARGE SCALE GENOMIC DNA]</scope>
    <source>
        <strain evidence="2">cv. PI 614886</strain>
    </source>
</reference>
<sequence length="317" mass="35842">MKDHDPEIVVLTETKVKKSGVEEIIENLPFNSFEVVDPVGLSGGILILWNSGVNSITTVTKDRRFITRLFRAVEFWNRVPCPSPIPSSTSWEDWLSKNLSIDIMSMWDIPWNVLFCFALWHLWLRRNAWSFSKINISLPSSIHQCIWLLRNHKKEAGCAVVCRDSSGQWVIGLVWRGFLAFSYDAELKAIEMAMNLIQEKGWTSSILCSDAKRAIEEVTSADPILNAPSLISKCRALQMELHLDMRFEPRESNAVVDILAKDARCHLQDLNQICILDHMPVICGEAFVRDLSNCTELSVSTDAGDVPAETSCNVTFN</sequence>
<dbReference type="GO" id="GO:0004523">
    <property type="term" value="F:RNA-DNA hybrid ribonuclease activity"/>
    <property type="evidence" value="ECO:0007669"/>
    <property type="project" value="InterPro"/>
</dbReference>
<name>A0A803M008_CHEQI</name>
<proteinExistence type="predicted"/>
<dbReference type="AlphaFoldDB" id="A0A803M008"/>
<reference evidence="2" key="2">
    <citation type="submission" date="2021-03" db="UniProtKB">
        <authorList>
            <consortium name="EnsemblPlants"/>
        </authorList>
    </citation>
    <scope>IDENTIFICATION</scope>
</reference>
<evidence type="ECO:0000313" key="3">
    <source>
        <dbReference type="Proteomes" id="UP000596660"/>
    </source>
</evidence>
<dbReference type="PANTHER" id="PTHR47723">
    <property type="entry name" value="OS05G0353850 PROTEIN"/>
    <property type="match status" value="1"/>
</dbReference>
<dbReference type="Pfam" id="PF13456">
    <property type="entry name" value="RVT_3"/>
    <property type="match status" value="1"/>
</dbReference>
<keyword evidence="3" id="KW-1185">Reference proteome</keyword>
<dbReference type="EnsemblPlants" id="AUR62021059-RA">
    <property type="protein sequence ID" value="AUR62021059-RA:cds"/>
    <property type="gene ID" value="AUR62021059"/>
</dbReference>
<dbReference type="Gene3D" id="3.30.420.10">
    <property type="entry name" value="Ribonuclease H-like superfamily/Ribonuclease H"/>
    <property type="match status" value="1"/>
</dbReference>
<dbReference type="Proteomes" id="UP000596660">
    <property type="component" value="Unplaced"/>
</dbReference>
<dbReference type="InterPro" id="IPR053151">
    <property type="entry name" value="RNase_H-like"/>
</dbReference>
<dbReference type="Gramene" id="AUR62021059-RA">
    <property type="protein sequence ID" value="AUR62021059-RA:cds"/>
    <property type="gene ID" value="AUR62021059"/>
</dbReference>
<dbReference type="InterPro" id="IPR012337">
    <property type="entry name" value="RNaseH-like_sf"/>
</dbReference>
<protein>
    <recommendedName>
        <fullName evidence="1">RNase H type-1 domain-containing protein</fullName>
    </recommendedName>
</protein>
<accession>A0A803M008</accession>
<dbReference type="SUPFAM" id="SSF53098">
    <property type="entry name" value="Ribonuclease H-like"/>
    <property type="match status" value="1"/>
</dbReference>